<proteinExistence type="predicted"/>
<accession>A0A841KWL4</accession>
<protein>
    <submittedName>
        <fullName evidence="1">Uncharacterized protein</fullName>
    </submittedName>
</protein>
<evidence type="ECO:0000313" key="2">
    <source>
        <dbReference type="Proteomes" id="UP000579281"/>
    </source>
</evidence>
<reference evidence="1 2" key="1">
    <citation type="submission" date="2020-08" db="EMBL/GenBank/DDBJ databases">
        <title>Genomic Encyclopedia of Type Strains, Phase IV (KMG-IV): sequencing the most valuable type-strain genomes for metagenomic binning, comparative biology and taxonomic classification.</title>
        <authorList>
            <person name="Goeker M."/>
        </authorList>
    </citation>
    <scope>NUCLEOTIDE SEQUENCE [LARGE SCALE GENOMIC DNA]</scope>
    <source>
        <strain evidence="1 2">DSM 103526</strain>
    </source>
</reference>
<dbReference type="Proteomes" id="UP000579281">
    <property type="component" value="Unassembled WGS sequence"/>
</dbReference>
<dbReference type="AlphaFoldDB" id="A0A841KWL4"/>
<organism evidence="1 2">
    <name type="scientific">Anaerosolibacter carboniphilus</name>
    <dbReference type="NCBI Taxonomy" id="1417629"/>
    <lineage>
        <taxon>Bacteria</taxon>
        <taxon>Bacillati</taxon>
        <taxon>Bacillota</taxon>
        <taxon>Clostridia</taxon>
        <taxon>Peptostreptococcales</taxon>
        <taxon>Thermotaleaceae</taxon>
        <taxon>Anaerosolibacter</taxon>
    </lineage>
</organism>
<comment type="caution">
    <text evidence="1">The sequence shown here is derived from an EMBL/GenBank/DDBJ whole genome shotgun (WGS) entry which is preliminary data.</text>
</comment>
<dbReference type="EMBL" id="JACHEN010000031">
    <property type="protein sequence ID" value="MBB6218014.1"/>
    <property type="molecule type" value="Genomic_DNA"/>
</dbReference>
<keyword evidence="2" id="KW-1185">Reference proteome</keyword>
<sequence>MILVDEKGNIYENGNLIGRCSVIEHVNLKDNHCPQGYYIQLHVCLRCKHFRNA</sequence>
<name>A0A841KWL4_9FIRM</name>
<gene>
    <name evidence="1" type="ORF">HNQ80_004151</name>
</gene>
<evidence type="ECO:0000313" key="1">
    <source>
        <dbReference type="EMBL" id="MBB6218014.1"/>
    </source>
</evidence>